<dbReference type="Proteomes" id="UP000694941">
    <property type="component" value="Unplaced"/>
</dbReference>
<feature type="chain" id="PRO_5045035852" evidence="1">
    <location>
        <begin position="22"/>
        <end position="258"/>
    </location>
</feature>
<name>A0ABM1BWP6_LIMPO</name>
<evidence type="ECO:0000313" key="2">
    <source>
        <dbReference type="Proteomes" id="UP000694941"/>
    </source>
</evidence>
<dbReference type="Gene3D" id="2.60.120.970">
    <property type="match status" value="1"/>
</dbReference>
<organism evidence="2 3">
    <name type="scientific">Limulus polyphemus</name>
    <name type="common">Atlantic horseshoe crab</name>
    <dbReference type="NCBI Taxonomy" id="6850"/>
    <lineage>
        <taxon>Eukaryota</taxon>
        <taxon>Metazoa</taxon>
        <taxon>Ecdysozoa</taxon>
        <taxon>Arthropoda</taxon>
        <taxon>Chelicerata</taxon>
        <taxon>Merostomata</taxon>
        <taxon>Xiphosura</taxon>
        <taxon>Limulidae</taxon>
        <taxon>Limulus</taxon>
    </lineage>
</organism>
<gene>
    <name evidence="3" type="primary">LOC106473984</name>
</gene>
<feature type="non-terminal residue" evidence="3">
    <location>
        <position position="258"/>
    </location>
</feature>
<dbReference type="GeneID" id="106473984"/>
<reference evidence="3" key="1">
    <citation type="submission" date="2025-08" db="UniProtKB">
        <authorList>
            <consortium name="RefSeq"/>
        </authorList>
    </citation>
    <scope>IDENTIFICATION</scope>
    <source>
        <tissue evidence="3">Muscle</tissue>
    </source>
</reference>
<feature type="signal peptide" evidence="1">
    <location>
        <begin position="1"/>
        <end position="21"/>
    </location>
</feature>
<protein>
    <submittedName>
        <fullName evidence="3">Uncharacterized protein LOC106473984</fullName>
    </submittedName>
</protein>
<accession>A0ABM1BWP6</accession>
<dbReference type="RefSeq" id="XP_013790125.1">
    <property type="nucleotide sequence ID" value="XM_013934671.2"/>
</dbReference>
<evidence type="ECO:0000313" key="3">
    <source>
        <dbReference type="RefSeq" id="XP_013790125.1"/>
    </source>
</evidence>
<evidence type="ECO:0000256" key="1">
    <source>
        <dbReference type="SAM" id="SignalP"/>
    </source>
</evidence>
<sequence length="258" mass="29906">MYYKLFLLVGATSWCWGHTVAVTDNFLTQNLRYFSRPTPFPIRVVNASEVEIIQRETLANNRTLVTNTTLSDLMNIARVRQKKKRERMKQDWLERIKSLILRGVGMSQEPNVSTSIFPKKVHQHLAKVLNKIDESQEGSMFVEKLQSFYPSCSVPASINREFWENETNFNIYYDVNFTPTNSPIKVKVAKLRLYKSGDLQPEVVQKNLPTWPFLHLRPSRLSVRSTGLTVSLYQYRRPLNNISSGGRKITNLHSELII</sequence>
<keyword evidence="2" id="KW-1185">Reference proteome</keyword>
<keyword evidence="1" id="KW-0732">Signal</keyword>
<proteinExistence type="predicted"/>